<dbReference type="InterPro" id="IPR009081">
    <property type="entry name" value="PP-bd_ACP"/>
</dbReference>
<dbReference type="KEGG" id="kphy:AOZ06_18280"/>
<proteinExistence type="predicted"/>
<protein>
    <recommendedName>
        <fullName evidence="4">Carrier domain-containing protein</fullName>
    </recommendedName>
</protein>
<evidence type="ECO:0000259" key="4">
    <source>
        <dbReference type="PROSITE" id="PS50075"/>
    </source>
</evidence>
<keyword evidence="3" id="KW-0597">Phosphoprotein</keyword>
<sequence length="86" mass="9487">MGRGRSVIDEQKLRAQLADLLEIPADQLADDDNLLDHGLDSIRIMSLVDAWRESGVEVGFIELAEEPTLANWRALLAAQKSRTNGS</sequence>
<dbReference type="InterPro" id="IPR036736">
    <property type="entry name" value="ACP-like_sf"/>
</dbReference>
<dbReference type="Pfam" id="PF00550">
    <property type="entry name" value="PP-binding"/>
    <property type="match status" value="1"/>
</dbReference>
<evidence type="ECO:0000256" key="3">
    <source>
        <dbReference type="ARBA" id="ARBA00022553"/>
    </source>
</evidence>
<dbReference type="EMBL" id="CP012752">
    <property type="protein sequence ID" value="ALG08607.1"/>
    <property type="molecule type" value="Genomic_DNA"/>
</dbReference>
<organism evidence="5 6">
    <name type="scientific">Kibdelosporangium phytohabitans</name>
    <dbReference type="NCBI Taxonomy" id="860235"/>
    <lineage>
        <taxon>Bacteria</taxon>
        <taxon>Bacillati</taxon>
        <taxon>Actinomycetota</taxon>
        <taxon>Actinomycetes</taxon>
        <taxon>Pseudonocardiales</taxon>
        <taxon>Pseudonocardiaceae</taxon>
        <taxon>Kibdelosporangium</taxon>
    </lineage>
</organism>
<dbReference type="Proteomes" id="UP000063699">
    <property type="component" value="Chromosome"/>
</dbReference>
<accession>A0A0N7F3H0</accession>
<comment type="pathway">
    <text evidence="1">Siderophore biosynthesis.</text>
</comment>
<name>A0A0N7F3H0_9PSEU</name>
<dbReference type="STRING" id="860235.AOZ06_18280"/>
<reference evidence="5 6" key="1">
    <citation type="submission" date="2015-07" db="EMBL/GenBank/DDBJ databases">
        <title>Genome sequencing of Kibdelosporangium phytohabitans.</title>
        <authorList>
            <person name="Qin S."/>
            <person name="Xing K."/>
        </authorList>
    </citation>
    <scope>NUCLEOTIDE SEQUENCE [LARGE SCALE GENOMIC DNA]</scope>
    <source>
        <strain evidence="5 6">KLBMP1111</strain>
    </source>
</reference>
<evidence type="ECO:0000256" key="2">
    <source>
        <dbReference type="ARBA" id="ARBA00022450"/>
    </source>
</evidence>
<dbReference type="SUPFAM" id="SSF47336">
    <property type="entry name" value="ACP-like"/>
    <property type="match status" value="1"/>
</dbReference>
<gene>
    <name evidence="5" type="ORF">AOZ06_18280</name>
</gene>
<evidence type="ECO:0000313" key="5">
    <source>
        <dbReference type="EMBL" id="ALG08607.1"/>
    </source>
</evidence>
<dbReference type="Gene3D" id="1.10.1200.10">
    <property type="entry name" value="ACP-like"/>
    <property type="match status" value="1"/>
</dbReference>
<feature type="domain" description="Carrier" evidence="4">
    <location>
        <begin position="4"/>
        <end position="80"/>
    </location>
</feature>
<dbReference type="AlphaFoldDB" id="A0A0N7F3H0"/>
<evidence type="ECO:0000313" key="6">
    <source>
        <dbReference type="Proteomes" id="UP000063699"/>
    </source>
</evidence>
<keyword evidence="2" id="KW-0596">Phosphopantetheine</keyword>
<keyword evidence="6" id="KW-1185">Reference proteome</keyword>
<dbReference type="PROSITE" id="PS50075">
    <property type="entry name" value="CARRIER"/>
    <property type="match status" value="1"/>
</dbReference>
<evidence type="ECO:0000256" key="1">
    <source>
        <dbReference type="ARBA" id="ARBA00004924"/>
    </source>
</evidence>
<dbReference type="FunFam" id="1.10.1200.10:FF:000021">
    <property type="entry name" value="Isochorismatase"/>
    <property type="match status" value="1"/>
</dbReference>